<evidence type="ECO:0000313" key="2">
    <source>
        <dbReference type="Proteomes" id="UP001156627"/>
    </source>
</evidence>
<sequence>MGAAMGFQGSPLGALVELYRDGRQGREIRSTDSHRCLQMARCGLYAEADYRKATDIRDARRGVFNDLPTR</sequence>
<dbReference type="Proteomes" id="UP001156627">
    <property type="component" value="Unassembled WGS sequence"/>
</dbReference>
<proteinExistence type="predicted"/>
<reference evidence="2" key="1">
    <citation type="journal article" date="2019" name="Int. J. Syst. Evol. Microbiol.">
        <title>The Global Catalogue of Microorganisms (GCM) 10K type strain sequencing project: providing services to taxonomists for standard genome sequencing and annotation.</title>
        <authorList>
            <consortium name="The Broad Institute Genomics Platform"/>
            <consortium name="The Broad Institute Genome Sequencing Center for Infectious Disease"/>
            <person name="Wu L."/>
            <person name="Ma J."/>
        </authorList>
    </citation>
    <scope>NUCLEOTIDE SEQUENCE [LARGE SCALE GENOMIC DNA]</scope>
    <source>
        <strain evidence="2">NBRC 111981</strain>
    </source>
</reference>
<accession>A0ABQ5X9K5</accession>
<gene>
    <name evidence="1" type="ORF">GCM10007898_08340</name>
</gene>
<dbReference type="EMBL" id="BSOA01000003">
    <property type="protein sequence ID" value="GLQ87268.1"/>
    <property type="molecule type" value="Genomic_DNA"/>
</dbReference>
<protein>
    <submittedName>
        <fullName evidence="1">Uncharacterized protein</fullName>
    </submittedName>
</protein>
<name>A0ABQ5X9K5_9GAMM</name>
<comment type="caution">
    <text evidence="1">The sequence shown here is derived from an EMBL/GenBank/DDBJ whole genome shotgun (WGS) entry which is preliminary data.</text>
</comment>
<evidence type="ECO:0000313" key="1">
    <source>
        <dbReference type="EMBL" id="GLQ87268.1"/>
    </source>
</evidence>
<keyword evidence="2" id="KW-1185">Reference proteome</keyword>
<organism evidence="1 2">
    <name type="scientific">Dyella flagellata</name>
    <dbReference type="NCBI Taxonomy" id="1867833"/>
    <lineage>
        <taxon>Bacteria</taxon>
        <taxon>Pseudomonadati</taxon>
        <taxon>Pseudomonadota</taxon>
        <taxon>Gammaproteobacteria</taxon>
        <taxon>Lysobacterales</taxon>
        <taxon>Rhodanobacteraceae</taxon>
        <taxon>Dyella</taxon>
    </lineage>
</organism>